<sequence length="58" mass="6453">IETTQANSYHGFLPALVRQCIDKLTDDSNERFPQSLSTALFSFLYHLASYETGGDALV</sequence>
<dbReference type="AlphaFoldDB" id="A0A822GB45"/>
<evidence type="ECO:0000313" key="2">
    <source>
        <dbReference type="Proteomes" id="UP000663848"/>
    </source>
</evidence>
<accession>A0A822GB45</accession>
<reference evidence="1" key="1">
    <citation type="submission" date="2021-02" db="EMBL/GenBank/DDBJ databases">
        <authorList>
            <person name="Nowell W R."/>
        </authorList>
    </citation>
    <scope>NUCLEOTIDE SEQUENCE</scope>
</reference>
<proteinExistence type="predicted"/>
<gene>
    <name evidence="1" type="ORF">QYT958_LOCUS48418</name>
</gene>
<name>A0A822GB45_9BILA</name>
<feature type="non-terminal residue" evidence="1">
    <location>
        <position position="1"/>
    </location>
</feature>
<evidence type="ECO:0000313" key="1">
    <source>
        <dbReference type="EMBL" id="CAF5149493.1"/>
    </source>
</evidence>
<organism evidence="1 2">
    <name type="scientific">Rotaria socialis</name>
    <dbReference type="NCBI Taxonomy" id="392032"/>
    <lineage>
        <taxon>Eukaryota</taxon>
        <taxon>Metazoa</taxon>
        <taxon>Spiralia</taxon>
        <taxon>Gnathifera</taxon>
        <taxon>Rotifera</taxon>
        <taxon>Eurotatoria</taxon>
        <taxon>Bdelloidea</taxon>
        <taxon>Philodinida</taxon>
        <taxon>Philodinidae</taxon>
        <taxon>Rotaria</taxon>
    </lineage>
</organism>
<protein>
    <submittedName>
        <fullName evidence="1">Uncharacterized protein</fullName>
    </submittedName>
</protein>
<dbReference type="EMBL" id="CAJOBR010098331">
    <property type="protein sequence ID" value="CAF5149493.1"/>
    <property type="molecule type" value="Genomic_DNA"/>
</dbReference>
<comment type="caution">
    <text evidence="1">The sequence shown here is derived from an EMBL/GenBank/DDBJ whole genome shotgun (WGS) entry which is preliminary data.</text>
</comment>
<dbReference type="Proteomes" id="UP000663848">
    <property type="component" value="Unassembled WGS sequence"/>
</dbReference>
<feature type="non-terminal residue" evidence="1">
    <location>
        <position position="58"/>
    </location>
</feature>